<feature type="domain" description="Zn(2)-C6 fungal-type" evidence="8">
    <location>
        <begin position="22"/>
        <end position="53"/>
    </location>
</feature>
<keyword evidence="10" id="KW-1185">Reference proteome</keyword>
<evidence type="ECO:0000256" key="4">
    <source>
        <dbReference type="ARBA" id="ARBA00023125"/>
    </source>
</evidence>
<dbReference type="EMBL" id="JAGTJR010000007">
    <property type="protein sequence ID" value="KAH7057279.1"/>
    <property type="molecule type" value="Genomic_DNA"/>
</dbReference>
<feature type="compositionally biased region" description="Basic residues" evidence="7">
    <location>
        <begin position="58"/>
        <end position="73"/>
    </location>
</feature>
<dbReference type="CDD" id="cd12148">
    <property type="entry name" value="fungal_TF_MHR"/>
    <property type="match status" value="1"/>
</dbReference>
<dbReference type="Proteomes" id="UP000774617">
    <property type="component" value="Unassembled WGS sequence"/>
</dbReference>
<feature type="region of interest" description="Disordered" evidence="7">
    <location>
        <begin position="58"/>
        <end position="112"/>
    </location>
</feature>
<evidence type="ECO:0000259" key="8">
    <source>
        <dbReference type="PROSITE" id="PS50048"/>
    </source>
</evidence>
<evidence type="ECO:0000256" key="7">
    <source>
        <dbReference type="SAM" id="MobiDB-lite"/>
    </source>
</evidence>
<dbReference type="PANTHER" id="PTHR47171">
    <property type="entry name" value="FARA-RELATED"/>
    <property type="match status" value="1"/>
</dbReference>
<comment type="caution">
    <text evidence="9">The sequence shown here is derived from an EMBL/GenBank/DDBJ whole genome shotgun (WGS) entry which is preliminary data.</text>
</comment>
<keyword evidence="1" id="KW-0479">Metal-binding</keyword>
<dbReference type="CDD" id="cd00067">
    <property type="entry name" value="GAL4"/>
    <property type="match status" value="1"/>
</dbReference>
<dbReference type="InterPro" id="IPR052073">
    <property type="entry name" value="Amide_Lactam_Regulators"/>
</dbReference>
<keyword evidence="6" id="KW-0539">Nucleus</keyword>
<keyword evidence="4" id="KW-0238">DNA-binding</keyword>
<dbReference type="PROSITE" id="PS50048">
    <property type="entry name" value="ZN2_CY6_FUNGAL_2"/>
    <property type="match status" value="1"/>
</dbReference>
<accession>A0ABQ8GJ15</accession>
<reference evidence="9 10" key="1">
    <citation type="journal article" date="2021" name="Nat. Commun.">
        <title>Genetic determinants of endophytism in the Arabidopsis root mycobiome.</title>
        <authorList>
            <person name="Mesny F."/>
            <person name="Miyauchi S."/>
            <person name="Thiergart T."/>
            <person name="Pickel B."/>
            <person name="Atanasova L."/>
            <person name="Karlsson M."/>
            <person name="Huettel B."/>
            <person name="Barry K.W."/>
            <person name="Haridas S."/>
            <person name="Chen C."/>
            <person name="Bauer D."/>
            <person name="Andreopoulos W."/>
            <person name="Pangilinan J."/>
            <person name="LaButti K."/>
            <person name="Riley R."/>
            <person name="Lipzen A."/>
            <person name="Clum A."/>
            <person name="Drula E."/>
            <person name="Henrissat B."/>
            <person name="Kohler A."/>
            <person name="Grigoriev I.V."/>
            <person name="Martin F.M."/>
            <person name="Hacquard S."/>
        </authorList>
    </citation>
    <scope>NUCLEOTIDE SEQUENCE [LARGE SCALE GENOMIC DNA]</scope>
    <source>
        <strain evidence="9 10">MPI-SDFR-AT-0080</strain>
    </source>
</reference>
<evidence type="ECO:0000313" key="10">
    <source>
        <dbReference type="Proteomes" id="UP000774617"/>
    </source>
</evidence>
<dbReference type="InterPro" id="IPR001138">
    <property type="entry name" value="Zn2Cys6_DnaBD"/>
</dbReference>
<dbReference type="SMART" id="SM00066">
    <property type="entry name" value="GAL4"/>
    <property type="match status" value="1"/>
</dbReference>
<dbReference type="Gene3D" id="4.10.240.10">
    <property type="entry name" value="Zn(2)-C6 fungal-type DNA-binding domain"/>
    <property type="match status" value="1"/>
</dbReference>
<dbReference type="SUPFAM" id="SSF57701">
    <property type="entry name" value="Zn2/Cys6 DNA-binding domain"/>
    <property type="match status" value="1"/>
</dbReference>
<dbReference type="PROSITE" id="PS00463">
    <property type="entry name" value="ZN2_CY6_FUNGAL_1"/>
    <property type="match status" value="1"/>
</dbReference>
<dbReference type="Pfam" id="PF04082">
    <property type="entry name" value="Fungal_trans"/>
    <property type="match status" value="1"/>
</dbReference>
<feature type="region of interest" description="Disordered" evidence="7">
    <location>
        <begin position="616"/>
        <end position="636"/>
    </location>
</feature>
<keyword evidence="3" id="KW-0805">Transcription regulation</keyword>
<protein>
    <submittedName>
        <fullName evidence="9">Fungal-specific transcription factor domain-containing protein</fullName>
    </submittedName>
</protein>
<evidence type="ECO:0000313" key="9">
    <source>
        <dbReference type="EMBL" id="KAH7057279.1"/>
    </source>
</evidence>
<gene>
    <name evidence="9" type="ORF">B0J12DRAFT_408610</name>
</gene>
<evidence type="ECO:0000256" key="1">
    <source>
        <dbReference type="ARBA" id="ARBA00022723"/>
    </source>
</evidence>
<dbReference type="InterPro" id="IPR007219">
    <property type="entry name" value="XnlR_reg_dom"/>
</dbReference>
<keyword evidence="2" id="KW-0862">Zinc</keyword>
<dbReference type="PANTHER" id="PTHR47171:SF3">
    <property type="entry name" value="FARA-RELATED"/>
    <property type="match status" value="1"/>
</dbReference>
<proteinExistence type="predicted"/>
<dbReference type="InterPro" id="IPR036864">
    <property type="entry name" value="Zn2-C6_fun-type_DNA-bd_sf"/>
</dbReference>
<evidence type="ECO:0000256" key="3">
    <source>
        <dbReference type="ARBA" id="ARBA00023015"/>
    </source>
</evidence>
<dbReference type="Pfam" id="PF00172">
    <property type="entry name" value="Zn_clus"/>
    <property type="match status" value="1"/>
</dbReference>
<evidence type="ECO:0000256" key="5">
    <source>
        <dbReference type="ARBA" id="ARBA00023163"/>
    </source>
</evidence>
<sequence>MPPSPIEADGVHQHPRQRASRACHMCHSRKIKCDALRNYPCTRCRDSNLQCILRVSHRGKRRRNARASSHSKTRSLSSSEATSLGHGATPRPTQRQMGAIPHSTATTNGSSTSPIDLIRSLENFIDNPNGPVDSESSVAVVHATNNNALTSILNVASDTDDMARRNVHLYVGSPNSRSAIDRYHQALERLDVATRDFLAAKCLFDIPERPLADHLVGNFFDFADPHIPLLHKVDFLERYKALNVPPLLMQAVLFVGSHFAESEFVAASPWQDRDQMIAHFFEKAKLIADFELESDQLTLVQSFVLLGERWLGWTQERNTRYWMSRAINVAYMMGLHRRIETLHLSPSQKRHWTRVAWVTMARDCFVAASFGTPAIIDDRWTDKDNIAWDAGKFDESREGQESEYIPSRSPETVKYAVTIIWLGALMGHILHKLHYWSRSTAEPVSSAVLEEFQQLLNKFAADCPSVMDVELQDTSTMPREHLIYNPLLRAAYALVSLFYYWALAERHKDPKLRSESKEALHAAAHDVCEVMSYMRARQLFRFCPVWLVAGVFHTMAVLLSDCHDALLGASEPRKTNSLGRLRQLSDDLAILEETWKPALWFRELIRISLSKLQEKVRKREGKPPRTPEPERQRQEYDAETMDDTVLFCASPGTLFDSARELFPDIENILSWNSAEAFILS</sequence>
<keyword evidence="5" id="KW-0804">Transcription</keyword>
<evidence type="ECO:0000256" key="6">
    <source>
        <dbReference type="ARBA" id="ARBA00023242"/>
    </source>
</evidence>
<name>A0ABQ8GJ15_9PEZI</name>
<feature type="compositionally biased region" description="Polar residues" evidence="7">
    <location>
        <begin position="103"/>
        <end position="112"/>
    </location>
</feature>
<organism evidence="9 10">
    <name type="scientific">Macrophomina phaseolina</name>
    <dbReference type="NCBI Taxonomy" id="35725"/>
    <lineage>
        <taxon>Eukaryota</taxon>
        <taxon>Fungi</taxon>
        <taxon>Dikarya</taxon>
        <taxon>Ascomycota</taxon>
        <taxon>Pezizomycotina</taxon>
        <taxon>Dothideomycetes</taxon>
        <taxon>Dothideomycetes incertae sedis</taxon>
        <taxon>Botryosphaeriales</taxon>
        <taxon>Botryosphaeriaceae</taxon>
        <taxon>Macrophomina</taxon>
    </lineage>
</organism>
<evidence type="ECO:0000256" key="2">
    <source>
        <dbReference type="ARBA" id="ARBA00022833"/>
    </source>
</evidence>